<sequence>LIGEGGLPEDVTTADHLAEEEPEPHLEGDSREDERLTDSQLAIRSALDRCEHLLRVGLNNMPFSLLGKSEFLGVDLLEESRSARPLGRLLTVESSSEIGKLLEESKTAG</sequence>
<reference evidence="2" key="1">
    <citation type="submission" date="2023-10" db="EMBL/GenBank/DDBJ databases">
        <title>Genome assembly of Pristionchus species.</title>
        <authorList>
            <person name="Yoshida K."/>
            <person name="Sommer R.J."/>
        </authorList>
    </citation>
    <scope>NUCLEOTIDE SEQUENCE</scope>
    <source>
        <strain evidence="2">RS0144</strain>
    </source>
</reference>
<feature type="region of interest" description="Disordered" evidence="1">
    <location>
        <begin position="1"/>
        <end position="37"/>
    </location>
</feature>
<evidence type="ECO:0000256" key="1">
    <source>
        <dbReference type="SAM" id="MobiDB-lite"/>
    </source>
</evidence>
<gene>
    <name evidence="2" type="ORF">PENTCL1PPCAC_24679</name>
</gene>
<name>A0AAV5U8I2_9BILA</name>
<organism evidence="2 3">
    <name type="scientific">Pristionchus entomophagus</name>
    <dbReference type="NCBI Taxonomy" id="358040"/>
    <lineage>
        <taxon>Eukaryota</taxon>
        <taxon>Metazoa</taxon>
        <taxon>Ecdysozoa</taxon>
        <taxon>Nematoda</taxon>
        <taxon>Chromadorea</taxon>
        <taxon>Rhabditida</taxon>
        <taxon>Rhabditina</taxon>
        <taxon>Diplogasteromorpha</taxon>
        <taxon>Diplogasteroidea</taxon>
        <taxon>Neodiplogasteridae</taxon>
        <taxon>Pristionchus</taxon>
    </lineage>
</organism>
<dbReference type="Proteomes" id="UP001432027">
    <property type="component" value="Unassembled WGS sequence"/>
</dbReference>
<dbReference type="EMBL" id="BTSX01000005">
    <property type="protein sequence ID" value="GMT02505.1"/>
    <property type="molecule type" value="Genomic_DNA"/>
</dbReference>
<feature type="non-terminal residue" evidence="2">
    <location>
        <position position="1"/>
    </location>
</feature>
<feature type="compositionally biased region" description="Basic and acidic residues" evidence="1">
    <location>
        <begin position="16"/>
        <end position="37"/>
    </location>
</feature>
<accession>A0AAV5U8I2</accession>
<dbReference type="AlphaFoldDB" id="A0AAV5U8I2"/>
<keyword evidence="3" id="KW-1185">Reference proteome</keyword>
<evidence type="ECO:0000313" key="3">
    <source>
        <dbReference type="Proteomes" id="UP001432027"/>
    </source>
</evidence>
<feature type="non-terminal residue" evidence="2">
    <location>
        <position position="109"/>
    </location>
</feature>
<comment type="caution">
    <text evidence="2">The sequence shown here is derived from an EMBL/GenBank/DDBJ whole genome shotgun (WGS) entry which is preliminary data.</text>
</comment>
<protein>
    <submittedName>
        <fullName evidence="2">Uncharacterized protein</fullName>
    </submittedName>
</protein>
<evidence type="ECO:0000313" key="2">
    <source>
        <dbReference type="EMBL" id="GMT02505.1"/>
    </source>
</evidence>
<proteinExistence type="predicted"/>